<dbReference type="RefSeq" id="WP_171369640.1">
    <property type="nucleotide sequence ID" value="NZ_VTXW01000074.1"/>
</dbReference>
<proteinExistence type="predicted"/>
<comment type="caution">
    <text evidence="1">The sequence shown here is derived from an EMBL/GenBank/DDBJ whole genome shotgun (WGS) entry which is preliminary data.</text>
</comment>
<organism evidence="1 2">
    <name type="scientific">Vibrio chagasii</name>
    <dbReference type="NCBI Taxonomy" id="170679"/>
    <lineage>
        <taxon>Bacteria</taxon>
        <taxon>Pseudomonadati</taxon>
        <taxon>Pseudomonadota</taxon>
        <taxon>Gammaproteobacteria</taxon>
        <taxon>Vibrionales</taxon>
        <taxon>Vibrionaceae</taxon>
        <taxon>Vibrio</taxon>
    </lineage>
</organism>
<evidence type="ECO:0000313" key="2">
    <source>
        <dbReference type="Proteomes" id="UP000525336"/>
    </source>
</evidence>
<dbReference type="AlphaFoldDB" id="A0A7Y4DTY2"/>
<accession>A0A7Y4DTY2</accession>
<reference evidence="1 2" key="1">
    <citation type="submission" date="2019-09" db="EMBL/GenBank/DDBJ databases">
        <title>Draft genome sequencing and comparative genomics of hatchery-associated Vibrios.</title>
        <authorList>
            <person name="Kehlet-Delgado H."/>
            <person name="Mueller R.S."/>
        </authorList>
    </citation>
    <scope>NUCLEOTIDE SEQUENCE [LARGE SCALE GENOMIC DNA]</scope>
    <source>
        <strain evidence="1 2">00-90-10</strain>
    </source>
</reference>
<evidence type="ECO:0000313" key="1">
    <source>
        <dbReference type="EMBL" id="NOH36549.1"/>
    </source>
</evidence>
<sequence length="61" mass="7171">MKIKLTNEDLELINRALMRQRWHVENDTDEGTKHPDFQRSASLMDRLAVPCENGAELEIKY</sequence>
<name>A0A7Y4DTY2_9VIBR</name>
<protein>
    <submittedName>
        <fullName evidence="1">Uncharacterized protein</fullName>
    </submittedName>
</protein>
<dbReference type="Proteomes" id="UP000525336">
    <property type="component" value="Unassembled WGS sequence"/>
</dbReference>
<dbReference type="EMBL" id="VTXW01000074">
    <property type="protein sequence ID" value="NOH36549.1"/>
    <property type="molecule type" value="Genomic_DNA"/>
</dbReference>
<gene>
    <name evidence="1" type="ORF">F0245_25065</name>
</gene>